<feature type="domain" description="Glutamine amidotransferase" evidence="1">
    <location>
        <begin position="22"/>
        <end position="185"/>
    </location>
</feature>
<evidence type="ECO:0000313" key="3">
    <source>
        <dbReference type="EMBL" id="MTD09842.1"/>
    </source>
</evidence>
<sequence length="234" mass="26155">MSNFPDTIYAIQHVAFEDLGSLEDTFYQLGFRVRYFEAGVDDLSKAYEHKGLTIILGGPIGVNETEDYPFIQKEIDLLKVRLSNDLPTIGICLGAQLIATALGAKVYSGTTKEIGWSKLTLTDHPINPLNTLQNIEVLHWHGDTFDLPENAKLLASTEAYPHQAFSVNEHILALQFHIEASADSMEKWLIGHTCELRNASINISKLREDNQKFAPQLEPVASQIIKNFMTSLVN</sequence>
<dbReference type="EMBL" id="JAXHPO010000042">
    <property type="protein sequence ID" value="MDY6550975.1"/>
    <property type="molecule type" value="Genomic_DNA"/>
</dbReference>
<dbReference type="Proteomes" id="UP000473854">
    <property type="component" value="Unassembled WGS sequence"/>
</dbReference>
<reference evidence="2 5" key="3">
    <citation type="journal article" date="2024" name="Syst. Appl. Microbiol.">
        <title>Evidence for the occurrence of Acinetobacter faecalis in cattle feces and its emended description.</title>
        <authorList>
            <person name="Kyselkova M."/>
            <person name="Xanthopoulou K."/>
            <person name="Shestivska V."/>
            <person name="Spanelova P."/>
            <person name="Maixnerova M."/>
            <person name="Higgins P.G."/>
            <person name="Nemec A."/>
        </authorList>
    </citation>
    <scope>NUCLEOTIDE SEQUENCE [LARGE SCALE GENOMIC DNA]</scope>
    <source>
        <strain evidence="2 5">ANC 7225</strain>
    </source>
</reference>
<dbReference type="Proteomes" id="UP001284094">
    <property type="component" value="Unassembled WGS sequence"/>
</dbReference>
<reference evidence="2" key="2">
    <citation type="submission" date="2023-11" db="EMBL/GenBank/DDBJ databases">
        <authorList>
            <person name="Kyselkova M."/>
            <person name="Xanthopoulou K."/>
            <person name="Shestivska V."/>
            <person name="Spanelova P."/>
            <person name="Maixnerova M."/>
            <person name="Higgins P.G."/>
            <person name="Nemec A."/>
        </authorList>
    </citation>
    <scope>NUCLEOTIDE SEQUENCE</scope>
    <source>
        <strain evidence="2">ANC 7225</strain>
    </source>
</reference>
<keyword evidence="3" id="KW-0315">Glutamine amidotransferase</keyword>
<dbReference type="NCBIfam" id="NF005458">
    <property type="entry name" value="PRK07053.1"/>
    <property type="match status" value="1"/>
</dbReference>
<proteinExistence type="predicted"/>
<reference evidence="3 4" key="1">
    <citation type="submission" date="2019-11" db="EMBL/GenBank/DDBJ databases">
        <authorList>
            <person name="An D."/>
        </authorList>
    </citation>
    <scope>NUCLEOTIDE SEQUENCE [LARGE SCALE GENOMIC DNA]</scope>
    <source>
        <strain evidence="3 4">YIM 103518</strain>
    </source>
</reference>
<keyword evidence="3" id="KW-0808">Transferase</keyword>
<dbReference type="CDD" id="cd01741">
    <property type="entry name" value="GATase1_1"/>
    <property type="match status" value="1"/>
</dbReference>
<evidence type="ECO:0000313" key="4">
    <source>
        <dbReference type="Proteomes" id="UP000473854"/>
    </source>
</evidence>
<gene>
    <name evidence="3" type="ORF">GIX10_00025</name>
    <name evidence="2" type="ORF">SKM48_09420</name>
</gene>
<accession>A0A6L6GAZ1</accession>
<evidence type="ECO:0000313" key="2">
    <source>
        <dbReference type="EMBL" id="MDY6550975.1"/>
    </source>
</evidence>
<keyword evidence="5" id="KW-1185">Reference proteome</keyword>
<dbReference type="GO" id="GO:0016740">
    <property type="term" value="F:transferase activity"/>
    <property type="evidence" value="ECO:0007669"/>
    <property type="project" value="UniProtKB-KW"/>
</dbReference>
<dbReference type="PANTHER" id="PTHR42695">
    <property type="entry name" value="GLUTAMINE AMIDOTRANSFERASE YLR126C-RELATED"/>
    <property type="match status" value="1"/>
</dbReference>
<dbReference type="InterPro" id="IPR029062">
    <property type="entry name" value="Class_I_gatase-like"/>
</dbReference>
<dbReference type="GO" id="GO:0005829">
    <property type="term" value="C:cytosol"/>
    <property type="evidence" value="ECO:0007669"/>
    <property type="project" value="TreeGrafter"/>
</dbReference>
<dbReference type="EMBL" id="WLYL01000001">
    <property type="protein sequence ID" value="MTD09842.1"/>
    <property type="molecule type" value="Genomic_DNA"/>
</dbReference>
<name>A0A6L6GAZ1_9GAMM</name>
<evidence type="ECO:0000259" key="1">
    <source>
        <dbReference type="Pfam" id="PF00117"/>
    </source>
</evidence>
<dbReference type="Pfam" id="PF00117">
    <property type="entry name" value="GATase"/>
    <property type="match status" value="1"/>
</dbReference>
<dbReference type="Gene3D" id="3.40.50.880">
    <property type="match status" value="1"/>
</dbReference>
<dbReference type="GeneID" id="86888179"/>
<dbReference type="InterPro" id="IPR017926">
    <property type="entry name" value="GATASE"/>
</dbReference>
<comment type="caution">
    <text evidence="3">The sequence shown here is derived from an EMBL/GenBank/DDBJ whole genome shotgun (WGS) entry which is preliminary data.</text>
</comment>
<evidence type="ECO:0000313" key="5">
    <source>
        <dbReference type="Proteomes" id="UP001284094"/>
    </source>
</evidence>
<protein>
    <submittedName>
        <fullName evidence="3">Glutamine amidotransferase</fullName>
    </submittedName>
</protein>
<dbReference type="AlphaFoldDB" id="A0A6L6GAZ1"/>
<organism evidence="3 4">
    <name type="scientific">Acinetobacter faecalis</name>
    <dbReference type="NCBI Taxonomy" id="2665161"/>
    <lineage>
        <taxon>Bacteria</taxon>
        <taxon>Pseudomonadati</taxon>
        <taxon>Pseudomonadota</taxon>
        <taxon>Gammaproteobacteria</taxon>
        <taxon>Moraxellales</taxon>
        <taxon>Moraxellaceae</taxon>
        <taxon>Acinetobacter</taxon>
    </lineage>
</organism>
<dbReference type="PROSITE" id="PS51273">
    <property type="entry name" value="GATASE_TYPE_1"/>
    <property type="match status" value="1"/>
</dbReference>
<dbReference type="InterPro" id="IPR044992">
    <property type="entry name" value="ChyE-like"/>
</dbReference>
<dbReference type="SUPFAM" id="SSF52317">
    <property type="entry name" value="Class I glutamine amidotransferase-like"/>
    <property type="match status" value="1"/>
</dbReference>
<dbReference type="RefSeq" id="WP_154771527.1">
    <property type="nucleotide sequence ID" value="NZ_JAXHPD010000013.1"/>
</dbReference>
<dbReference type="PANTHER" id="PTHR42695:SF5">
    <property type="entry name" value="GLUTAMINE AMIDOTRANSFERASE YLR126C-RELATED"/>
    <property type="match status" value="1"/>
</dbReference>